<feature type="disulfide bond" evidence="1">
    <location>
        <begin position="78"/>
        <end position="112"/>
    </location>
</feature>
<organism evidence="3 4">
    <name type="scientific">Angiostrongylus cantonensis</name>
    <name type="common">Rat lungworm</name>
    <dbReference type="NCBI Taxonomy" id="6313"/>
    <lineage>
        <taxon>Eukaryota</taxon>
        <taxon>Metazoa</taxon>
        <taxon>Ecdysozoa</taxon>
        <taxon>Nematoda</taxon>
        <taxon>Chromadorea</taxon>
        <taxon>Rhabditida</taxon>
        <taxon>Rhabditina</taxon>
        <taxon>Rhabditomorpha</taxon>
        <taxon>Strongyloidea</taxon>
        <taxon>Metastrongylidae</taxon>
        <taxon>Angiostrongylus</taxon>
    </lineage>
</organism>
<dbReference type="PANTHER" id="PTHR21724:SF0">
    <property type="entry name" value="SHKT DOMAIN-CONTAINING PROTEIN"/>
    <property type="match status" value="1"/>
</dbReference>
<dbReference type="SMART" id="SM00254">
    <property type="entry name" value="ShKT"/>
    <property type="match status" value="2"/>
</dbReference>
<keyword evidence="1" id="KW-1015">Disulfide bond</keyword>
<evidence type="ECO:0000256" key="1">
    <source>
        <dbReference type="PROSITE-ProRule" id="PRU01005"/>
    </source>
</evidence>
<protein>
    <submittedName>
        <fullName evidence="4">ShTK domain protein</fullName>
    </submittedName>
</protein>
<sequence>NAANQRDEEVVQVAVQTCPKTCGYCCITPAYSCKNKDAPRVKCETVTKEQCDDPTWKTILAEDCPAVCGFCDQKNPDCRDKITSCKNDIGICRNVDLQNFVKENCQATCGLCGNSTATTTCE</sequence>
<dbReference type="PROSITE" id="PS51670">
    <property type="entry name" value="SHKT"/>
    <property type="match status" value="2"/>
</dbReference>
<dbReference type="Pfam" id="PF01549">
    <property type="entry name" value="ShK"/>
    <property type="match status" value="3"/>
</dbReference>
<dbReference type="Gene3D" id="1.10.10.1940">
    <property type="match status" value="2"/>
</dbReference>
<dbReference type="InterPro" id="IPR003582">
    <property type="entry name" value="ShKT_dom"/>
</dbReference>
<dbReference type="Proteomes" id="UP000035642">
    <property type="component" value="Unassembled WGS sequence"/>
</dbReference>
<dbReference type="AlphaFoldDB" id="A0A0K0DR49"/>
<comment type="caution">
    <text evidence="1">Lacks conserved residue(s) required for the propagation of feature annotation.</text>
</comment>
<reference evidence="3" key="1">
    <citation type="submission" date="2012-09" db="EMBL/GenBank/DDBJ databases">
        <authorList>
            <person name="Martin A.A."/>
        </authorList>
    </citation>
    <scope>NUCLEOTIDE SEQUENCE</scope>
</reference>
<feature type="domain" description="ShKT" evidence="2">
    <location>
        <begin position="78"/>
        <end position="112"/>
    </location>
</feature>
<evidence type="ECO:0000313" key="4">
    <source>
        <dbReference type="WBParaSite" id="ACAC_0001423801-mRNA-1"/>
    </source>
</evidence>
<reference evidence="4" key="2">
    <citation type="submission" date="2017-02" db="UniProtKB">
        <authorList>
            <consortium name="WormBaseParasite"/>
        </authorList>
    </citation>
    <scope>IDENTIFICATION</scope>
</reference>
<dbReference type="PANTHER" id="PTHR21724">
    <property type="entry name" value="SHKT DOMAIN-CONTAINING PROTEIN"/>
    <property type="match status" value="1"/>
</dbReference>
<feature type="domain" description="ShKT" evidence="2">
    <location>
        <begin position="33"/>
        <end position="71"/>
    </location>
</feature>
<proteinExistence type="predicted"/>
<evidence type="ECO:0000259" key="2">
    <source>
        <dbReference type="PROSITE" id="PS51670"/>
    </source>
</evidence>
<dbReference type="WBParaSite" id="ACAC_0001423801-mRNA-1">
    <property type="protein sequence ID" value="ACAC_0001423801-mRNA-1"/>
    <property type="gene ID" value="ACAC_0001423801"/>
</dbReference>
<keyword evidence="3" id="KW-1185">Reference proteome</keyword>
<accession>A0A0K0DR49</accession>
<evidence type="ECO:0000313" key="3">
    <source>
        <dbReference type="Proteomes" id="UP000035642"/>
    </source>
</evidence>
<name>A0A0K0DR49_ANGCA</name>
<dbReference type="STRING" id="6313.A0A0K0DR49"/>